<proteinExistence type="inferred from homology"/>
<feature type="region of interest" description="Disordered" evidence="6">
    <location>
        <begin position="304"/>
        <end position="374"/>
    </location>
</feature>
<dbReference type="VEuPathDB" id="FungiDB:AO090138000075"/>
<feature type="transmembrane region" description="Helical" evidence="7">
    <location>
        <begin position="233"/>
        <end position="251"/>
    </location>
</feature>
<feature type="transmembrane region" description="Helical" evidence="7">
    <location>
        <begin position="114"/>
        <end position="133"/>
    </location>
</feature>
<reference evidence="8 9" key="1">
    <citation type="submission" date="2016-10" db="EMBL/GenBank/DDBJ databases">
        <title>Genome sequencing of Aspergillus oryzae BCC7051.</title>
        <authorList>
            <person name="Thammarongtham C."/>
            <person name="Vorapreeda T."/>
            <person name="Nookaew I."/>
            <person name="Srisuk T."/>
            <person name="Land M."/>
            <person name="Jeennor S."/>
            <person name="Laoteng K."/>
        </authorList>
    </citation>
    <scope>NUCLEOTIDE SEQUENCE [LARGE SCALE GENOMIC DNA]</scope>
    <source>
        <strain evidence="8 9">BCC7051</strain>
    </source>
</reference>
<organism evidence="8 9">
    <name type="scientific">Aspergillus oryzae</name>
    <name type="common">Yellow koji mold</name>
    <dbReference type="NCBI Taxonomy" id="5062"/>
    <lineage>
        <taxon>Eukaryota</taxon>
        <taxon>Fungi</taxon>
        <taxon>Dikarya</taxon>
        <taxon>Ascomycota</taxon>
        <taxon>Pezizomycotina</taxon>
        <taxon>Eurotiomycetes</taxon>
        <taxon>Eurotiomycetidae</taxon>
        <taxon>Eurotiales</taxon>
        <taxon>Aspergillaceae</taxon>
        <taxon>Aspergillus</taxon>
        <taxon>Aspergillus subgen. Circumdati</taxon>
    </lineage>
</organism>
<evidence type="ECO:0000256" key="4">
    <source>
        <dbReference type="ARBA" id="ARBA00022989"/>
    </source>
</evidence>
<sequence>MGYQYYHYDPSSGAAVSFAAVFGLTTVIHIWQMIRTRTWYLTPFVIGGIFEAIGYLCRFISATETPNWTMKPYVGQSLLLLLAPALFAASVYMIFGRIIRKLNAGSISLIRPSWLTKIFVTGDVLSFLVQSGGGGMLAKANSQDSVKLGENMIIGGLFIQIIFFGFFIVVSIVFHRRMLSTPMHHMVVTEVPWNQYMKILYTVSILIMIRSIYRVAEYVQGSSGYLQSKEAFIYVFDAALMFACCIILNWWHPSKIVCSRKKVENSGDHEMLNNTHYDNTQPRLLCGYGTRAFSSRGAILYQSPKVANPRSSNPESQAINTSRGKESRHDDTPDTRSVQSPISNQFGPTSEKHEGEEPSTTTEQVHNDPNVNTQMRVQLSPEQVPRRMRIRELLPDLDLGAYPPGPLNSITDVAGVHVHTQEIFGAQGAINTGVTCIVPRPNWSTNACYAGVFRFNGSGELTGAHLIEETGLLCSPIVLTGTFNIGAAHQGIYQYAVKHLGTNKDGQLEWLMLPVVGETFDGYLHDCTSFAVAPAHIVHGLESVVAGEPVREGNVGGGVGMVCHGLKGGTGSSSRQVLGTYTVAALVQANYGQLRDLRIAGVPVGKILTEDAASDPSRQGMYEEVAQAKAEKDGSIIVVLATDAPLHPAQLQRVAKRATVGLARVGGQGHNLSGDIFLAFSTGNEIPVNQHKRPASVARTIDVLDDSALNTLFEATADAVEEAIYNALCMAESLQGFQGHTVEALPLARLKEIMRQYQRV</sequence>
<protein>
    <submittedName>
        <fullName evidence="8">Peptidase S58 DmpA</fullName>
    </submittedName>
</protein>
<dbReference type="Pfam" id="PF04479">
    <property type="entry name" value="RTA1"/>
    <property type="match status" value="1"/>
</dbReference>
<feature type="compositionally biased region" description="Polar residues" evidence="6">
    <location>
        <begin position="309"/>
        <end position="322"/>
    </location>
</feature>
<feature type="transmembrane region" description="Helical" evidence="7">
    <location>
        <begin position="12"/>
        <end position="31"/>
    </location>
</feature>
<dbReference type="SUPFAM" id="SSF56266">
    <property type="entry name" value="DmpA/ArgJ-like"/>
    <property type="match status" value="1"/>
</dbReference>
<feature type="compositionally biased region" description="Polar residues" evidence="6">
    <location>
        <begin position="335"/>
        <end position="348"/>
    </location>
</feature>
<feature type="compositionally biased region" description="Basic and acidic residues" evidence="6">
    <location>
        <begin position="323"/>
        <end position="334"/>
    </location>
</feature>
<dbReference type="GO" id="GO:0016020">
    <property type="term" value="C:membrane"/>
    <property type="evidence" value="ECO:0007669"/>
    <property type="project" value="UniProtKB-SubCell"/>
</dbReference>
<dbReference type="OrthoDB" id="2107894at2759"/>
<evidence type="ECO:0000256" key="2">
    <source>
        <dbReference type="ARBA" id="ARBA00007068"/>
    </source>
</evidence>
<dbReference type="eggNOG" id="ENOG502QRNQ">
    <property type="taxonomic scope" value="Eukaryota"/>
</dbReference>
<comment type="subcellular location">
    <subcellularLocation>
        <location evidence="1">Membrane</location>
        <topology evidence="1">Multi-pass membrane protein</topology>
    </subcellularLocation>
</comment>
<gene>
    <name evidence="8" type="ORF">OAory_01113990</name>
</gene>
<feature type="compositionally biased region" description="Polar residues" evidence="6">
    <location>
        <begin position="358"/>
        <end position="374"/>
    </location>
</feature>
<dbReference type="Pfam" id="PF03576">
    <property type="entry name" value="Peptidase_S58"/>
    <property type="match status" value="1"/>
</dbReference>
<feature type="transmembrane region" description="Helical" evidence="7">
    <location>
        <begin position="153"/>
        <end position="174"/>
    </location>
</feature>
<feature type="transmembrane region" description="Helical" evidence="7">
    <location>
        <begin position="73"/>
        <end position="94"/>
    </location>
</feature>
<dbReference type="AlphaFoldDB" id="A0A1S9D7H5"/>
<dbReference type="InterPro" id="IPR005321">
    <property type="entry name" value="Peptidase_S58_DmpA"/>
</dbReference>
<dbReference type="PANTHER" id="PTHR36512:SF3">
    <property type="entry name" value="BLR5678 PROTEIN"/>
    <property type="match status" value="1"/>
</dbReference>
<evidence type="ECO:0000256" key="6">
    <source>
        <dbReference type="SAM" id="MobiDB-lite"/>
    </source>
</evidence>
<dbReference type="VEuPathDB" id="FungiDB:AO090038000129"/>
<keyword evidence="5 7" id="KW-0472">Membrane</keyword>
<keyword evidence="3 7" id="KW-0812">Transmembrane</keyword>
<comment type="similarity">
    <text evidence="2">Belongs to the peptidase S58 family.</text>
</comment>
<comment type="caution">
    <text evidence="8">The sequence shown here is derived from an EMBL/GenBank/DDBJ whole genome shotgun (WGS) entry which is preliminary data.</text>
</comment>
<evidence type="ECO:0000313" key="8">
    <source>
        <dbReference type="EMBL" id="OOO05062.1"/>
    </source>
</evidence>
<dbReference type="Gene3D" id="3.60.70.12">
    <property type="entry name" value="L-amino peptidase D-ALA esterase/amidase"/>
    <property type="match status" value="1"/>
</dbReference>
<dbReference type="EMBL" id="MKZY01000010">
    <property type="protein sequence ID" value="OOO05062.1"/>
    <property type="molecule type" value="Genomic_DNA"/>
</dbReference>
<dbReference type="SMR" id="A0A1S9D7H5"/>
<dbReference type="FunFam" id="3.60.70.12:FF:000004">
    <property type="entry name" value="Beta-peptidyl aminopeptidase BapA"/>
    <property type="match status" value="1"/>
</dbReference>
<evidence type="ECO:0000256" key="1">
    <source>
        <dbReference type="ARBA" id="ARBA00004141"/>
    </source>
</evidence>
<dbReference type="PANTHER" id="PTHR36512">
    <property type="entry name" value="D-AMINOPEPTIDASE"/>
    <property type="match status" value="1"/>
</dbReference>
<feature type="transmembrane region" description="Helical" evidence="7">
    <location>
        <begin position="38"/>
        <end position="61"/>
    </location>
</feature>
<name>A0A1S9D7H5_ASPOZ</name>
<evidence type="ECO:0000313" key="9">
    <source>
        <dbReference type="Proteomes" id="UP000190312"/>
    </source>
</evidence>
<dbReference type="GO" id="GO:0004177">
    <property type="term" value="F:aminopeptidase activity"/>
    <property type="evidence" value="ECO:0007669"/>
    <property type="project" value="TreeGrafter"/>
</dbReference>
<evidence type="ECO:0000256" key="7">
    <source>
        <dbReference type="SAM" id="Phobius"/>
    </source>
</evidence>
<dbReference type="InterPro" id="IPR016117">
    <property type="entry name" value="ArgJ-like_dom_sf"/>
</dbReference>
<accession>A0A1S9D7H5</accession>
<dbReference type="Proteomes" id="UP000190312">
    <property type="component" value="Unassembled WGS sequence"/>
</dbReference>
<evidence type="ECO:0000256" key="5">
    <source>
        <dbReference type="ARBA" id="ARBA00023136"/>
    </source>
</evidence>
<evidence type="ECO:0000256" key="3">
    <source>
        <dbReference type="ARBA" id="ARBA00022692"/>
    </source>
</evidence>
<dbReference type="InterPro" id="IPR007568">
    <property type="entry name" value="RTA1"/>
</dbReference>
<keyword evidence="4 7" id="KW-1133">Transmembrane helix</keyword>